<dbReference type="InterPro" id="IPR036300">
    <property type="entry name" value="MIR_dom_sf"/>
</dbReference>
<dbReference type="Pfam" id="PF02815">
    <property type="entry name" value="MIR"/>
    <property type="match status" value="1"/>
</dbReference>
<feature type="domain" description="MIR" evidence="3">
    <location>
        <begin position="144"/>
        <end position="205"/>
    </location>
</feature>
<dbReference type="Gene3D" id="2.80.10.50">
    <property type="match status" value="1"/>
</dbReference>
<proteinExistence type="predicted"/>
<feature type="transmembrane region" description="Helical" evidence="2">
    <location>
        <begin position="533"/>
        <end position="553"/>
    </location>
</feature>
<dbReference type="SMART" id="SM00472">
    <property type="entry name" value="MIR"/>
    <property type="match status" value="3"/>
</dbReference>
<evidence type="ECO:0000259" key="3">
    <source>
        <dbReference type="PROSITE" id="PS50919"/>
    </source>
</evidence>
<name>A0ABY6LBI9_9ARAC</name>
<feature type="transmembrane region" description="Helical" evidence="2">
    <location>
        <begin position="65"/>
        <end position="87"/>
    </location>
</feature>
<dbReference type="Proteomes" id="UP001235939">
    <property type="component" value="Chromosome 16"/>
</dbReference>
<feature type="domain" description="MIR" evidence="3">
    <location>
        <begin position="216"/>
        <end position="273"/>
    </location>
</feature>
<keyword evidence="2" id="KW-0472">Membrane</keyword>
<feature type="transmembrane region" description="Helical" evidence="2">
    <location>
        <begin position="467"/>
        <end position="487"/>
    </location>
</feature>
<keyword evidence="2" id="KW-1133">Transmembrane helix</keyword>
<dbReference type="CDD" id="cd23281">
    <property type="entry name" value="beta-trefoil_MIR_POMT1"/>
    <property type="match status" value="1"/>
</dbReference>
<keyword evidence="5" id="KW-1185">Reference proteome</keyword>
<evidence type="ECO:0000313" key="4">
    <source>
        <dbReference type="EMBL" id="UYV78219.1"/>
    </source>
</evidence>
<accession>A0ABY6LBI9</accession>
<dbReference type="InterPro" id="IPR027005">
    <property type="entry name" value="PMT-like"/>
</dbReference>
<keyword evidence="1" id="KW-0677">Repeat</keyword>
<reference evidence="4 5" key="1">
    <citation type="submission" date="2022-01" db="EMBL/GenBank/DDBJ databases">
        <title>A chromosomal length assembly of Cordylochernes scorpioides.</title>
        <authorList>
            <person name="Zeh D."/>
            <person name="Zeh J."/>
        </authorList>
    </citation>
    <scope>NUCLEOTIDE SEQUENCE [LARGE SCALE GENOMIC DNA]</scope>
    <source>
        <strain evidence="4">IN4F17</strain>
        <tissue evidence="4">Whole Body</tissue>
    </source>
</reference>
<keyword evidence="2" id="KW-0812">Transmembrane</keyword>
<evidence type="ECO:0000313" key="5">
    <source>
        <dbReference type="Proteomes" id="UP001235939"/>
    </source>
</evidence>
<evidence type="ECO:0000256" key="1">
    <source>
        <dbReference type="ARBA" id="ARBA00022737"/>
    </source>
</evidence>
<feature type="transmembrane region" description="Helical" evidence="2">
    <location>
        <begin position="99"/>
        <end position="119"/>
    </location>
</feature>
<dbReference type="Pfam" id="PF16192">
    <property type="entry name" value="PMT_4TMC"/>
    <property type="match status" value="2"/>
</dbReference>
<dbReference type="SUPFAM" id="SSF82109">
    <property type="entry name" value="MIR domain"/>
    <property type="match status" value="1"/>
</dbReference>
<organism evidence="4 5">
    <name type="scientific">Cordylochernes scorpioides</name>
    <dbReference type="NCBI Taxonomy" id="51811"/>
    <lineage>
        <taxon>Eukaryota</taxon>
        <taxon>Metazoa</taxon>
        <taxon>Ecdysozoa</taxon>
        <taxon>Arthropoda</taxon>
        <taxon>Chelicerata</taxon>
        <taxon>Arachnida</taxon>
        <taxon>Pseudoscorpiones</taxon>
        <taxon>Cheliferoidea</taxon>
        <taxon>Chernetidae</taxon>
        <taxon>Cordylochernes</taxon>
    </lineage>
</organism>
<feature type="transmembrane region" description="Helical" evidence="2">
    <location>
        <begin position="499"/>
        <end position="521"/>
    </location>
</feature>
<feature type="transmembrane region" description="Helical" evidence="2">
    <location>
        <begin position="422"/>
        <end position="443"/>
    </location>
</feature>
<dbReference type="PANTHER" id="PTHR10050:SF51">
    <property type="entry name" value="PROTEIN O-MANNOSYL-TRANSFERASE 1"/>
    <property type="match status" value="1"/>
</dbReference>
<sequence length="584" mass="67413">MSTIGKKHWYTPPYSKLGCVASQQVCAEAWEKFWYSGLVTLGGFSLFLVPNFLTDRTLFLHHYLPSYLFKVLLLCSLLHHLDHLILLVKRPLVRVCLQVVFYLAVGTWLIAAAAVFWRFRVLSYGSPPLSSQDGGLASITKGQPLQVAHGSQITLRHSLGRPCWLHSHENVYPIKYPDGRGSSHQQQVTCYTFKDVNNWWIVKRPDKNDLMVSEPIDTVKHGDVIQLIHGMTSRALNSHDVAAPMSPQHQEVSCYIDYNINFTAQNQWKVDIVNRETEGDVWHTIHSQVRLVHLTTGQALKFSGKQLPDWGFHQHEVVTDKILNQDDTLWNVEEHRYTKSEDQKERERELGMAEFVPLQPTRLSFWEKFWELQVKMLSVNQEVVQDHVYTSDPFEWLLMTRGIAYWVSPDSNAQIHLLGNVVVWYSATLGLGIYLGLLALYLLRRQRGVYDISEPSQQVCVEAWEKFWYSGLVTLGGFSLFLVPNFLTDRTLFLHHYLPSYLFKVLLLCSLLHHLDHLILLVKRPLVRVCLQVVFYLAVGTWLIAAAAVFWRFRVLSYGSPPLSSQDVTNLRWLDTWDLLIHQP</sequence>
<dbReference type="PANTHER" id="PTHR10050">
    <property type="entry name" value="DOLICHYL-PHOSPHATE-MANNOSE--PROTEIN MANNOSYLTRANSFERASE"/>
    <property type="match status" value="1"/>
</dbReference>
<dbReference type="PROSITE" id="PS50919">
    <property type="entry name" value="MIR"/>
    <property type="match status" value="3"/>
</dbReference>
<dbReference type="EMBL" id="CP092878">
    <property type="protein sequence ID" value="UYV78219.1"/>
    <property type="molecule type" value="Genomic_DNA"/>
</dbReference>
<dbReference type="InterPro" id="IPR016093">
    <property type="entry name" value="MIR_motif"/>
</dbReference>
<feature type="transmembrane region" description="Helical" evidence="2">
    <location>
        <begin position="33"/>
        <end position="53"/>
    </location>
</feature>
<feature type="domain" description="MIR" evidence="3">
    <location>
        <begin position="279"/>
        <end position="335"/>
    </location>
</feature>
<dbReference type="InterPro" id="IPR032421">
    <property type="entry name" value="PMT_4TMC"/>
</dbReference>
<gene>
    <name evidence="4" type="ORF">LAZ67_16000520</name>
</gene>
<evidence type="ECO:0000256" key="2">
    <source>
        <dbReference type="SAM" id="Phobius"/>
    </source>
</evidence>
<protein>
    <submittedName>
        <fullName evidence="4">POMT1</fullName>
    </submittedName>
</protein>